<feature type="transmembrane region" description="Helical" evidence="1">
    <location>
        <begin position="148"/>
        <end position="170"/>
    </location>
</feature>
<sequence>MPSVFTHPAVPLAAALALGSEVLPWRLVAVGAALSLLPDLDVLAFRLGVPYGADFGHRGASHSLALAAALSTVFALFHRRMGVPFARAWLFLVACAASHAVMDAFTDGGRGVALFWPWSAERFFAALRPIEAAPLASSRFFSGAGLRVLFSELLWVWLPLLSAAALWRALSSRRRA</sequence>
<dbReference type="PANTHER" id="PTHR35531">
    <property type="entry name" value="INNER MEMBRANE PROTEIN YBCI-RELATED"/>
    <property type="match status" value="1"/>
</dbReference>
<evidence type="ECO:0000313" key="2">
    <source>
        <dbReference type="EMBL" id="GFK95494.1"/>
    </source>
</evidence>
<comment type="caution">
    <text evidence="2">The sequence shown here is derived from an EMBL/GenBank/DDBJ whole genome shotgun (WGS) entry which is preliminary data.</text>
</comment>
<reference evidence="2 3" key="2">
    <citation type="submission" date="2020-05" db="EMBL/GenBank/DDBJ databases">
        <title>Draft genome sequence of Desulfovibrio sp. strainFSS-1.</title>
        <authorList>
            <person name="Shimoshige H."/>
            <person name="Kobayashi H."/>
            <person name="Maekawa T."/>
        </authorList>
    </citation>
    <scope>NUCLEOTIDE SEQUENCE [LARGE SCALE GENOMIC DNA]</scope>
    <source>
        <strain evidence="2 3">SIID29052-01</strain>
    </source>
</reference>
<dbReference type="Proteomes" id="UP000494245">
    <property type="component" value="Unassembled WGS sequence"/>
</dbReference>
<keyword evidence="1" id="KW-1133">Transmembrane helix</keyword>
<dbReference type="Pfam" id="PF04307">
    <property type="entry name" value="YdjM"/>
    <property type="match status" value="1"/>
</dbReference>
<keyword evidence="1" id="KW-0812">Transmembrane</keyword>
<name>A0A6V8LUT0_9BACT</name>
<organism evidence="2 3">
    <name type="scientific">Fundidesulfovibrio magnetotacticus</name>
    <dbReference type="NCBI Taxonomy" id="2730080"/>
    <lineage>
        <taxon>Bacteria</taxon>
        <taxon>Pseudomonadati</taxon>
        <taxon>Thermodesulfobacteriota</taxon>
        <taxon>Desulfovibrionia</taxon>
        <taxon>Desulfovibrionales</taxon>
        <taxon>Desulfovibrionaceae</taxon>
        <taxon>Fundidesulfovibrio</taxon>
    </lineage>
</organism>
<dbReference type="PANTHER" id="PTHR35531:SF1">
    <property type="entry name" value="INNER MEMBRANE PROTEIN YBCI-RELATED"/>
    <property type="match status" value="1"/>
</dbReference>
<evidence type="ECO:0000256" key="1">
    <source>
        <dbReference type="SAM" id="Phobius"/>
    </source>
</evidence>
<dbReference type="RefSeq" id="WP_173086542.1">
    <property type="nucleotide sequence ID" value="NZ_BLTE01000017.1"/>
</dbReference>
<reference evidence="2 3" key="1">
    <citation type="submission" date="2020-04" db="EMBL/GenBank/DDBJ databases">
        <authorList>
            <consortium name="Desulfovibrio sp. FSS-1 genome sequencing consortium"/>
            <person name="Shimoshige H."/>
            <person name="Kobayashi H."/>
            <person name="Maekawa T."/>
        </authorList>
    </citation>
    <scope>NUCLEOTIDE SEQUENCE [LARGE SCALE GENOMIC DNA]</scope>
    <source>
        <strain evidence="2 3">SIID29052-01</strain>
    </source>
</reference>
<feature type="transmembrane region" description="Helical" evidence="1">
    <location>
        <begin position="89"/>
        <end position="106"/>
    </location>
</feature>
<proteinExistence type="predicted"/>
<dbReference type="InterPro" id="IPR007404">
    <property type="entry name" value="YdjM-like"/>
</dbReference>
<dbReference type="EMBL" id="BLTE01000017">
    <property type="protein sequence ID" value="GFK95494.1"/>
    <property type="molecule type" value="Genomic_DNA"/>
</dbReference>
<gene>
    <name evidence="2" type="primary">ybcI</name>
    <name evidence="2" type="ORF">NNJEOMEG_03359</name>
</gene>
<dbReference type="AlphaFoldDB" id="A0A6V8LUT0"/>
<keyword evidence="3" id="KW-1185">Reference proteome</keyword>
<keyword evidence="1" id="KW-0472">Membrane</keyword>
<feature type="transmembrane region" description="Helical" evidence="1">
    <location>
        <begin position="59"/>
        <end position="77"/>
    </location>
</feature>
<protein>
    <submittedName>
        <fullName evidence="2">Inner membrane protein YbcI</fullName>
    </submittedName>
</protein>
<accession>A0A6V8LUT0</accession>
<evidence type="ECO:0000313" key="3">
    <source>
        <dbReference type="Proteomes" id="UP000494245"/>
    </source>
</evidence>